<dbReference type="Proteomes" id="UP000269721">
    <property type="component" value="Unassembled WGS sequence"/>
</dbReference>
<dbReference type="GO" id="GO:0048278">
    <property type="term" value="P:vesicle docking"/>
    <property type="evidence" value="ECO:0007669"/>
    <property type="project" value="TreeGrafter"/>
</dbReference>
<keyword evidence="3" id="KW-0812">Transmembrane</keyword>
<dbReference type="AlphaFoldDB" id="A0A4P9W1N9"/>
<comment type="similarity">
    <text evidence="2">Belongs to the syntaxin family.</text>
</comment>
<keyword evidence="9" id="KW-1185">Reference proteome</keyword>
<name>A0A4P9W1N9_9FUNG</name>
<dbReference type="EMBL" id="ML000629">
    <property type="protein sequence ID" value="RKO83986.1"/>
    <property type="molecule type" value="Genomic_DNA"/>
</dbReference>
<dbReference type="InterPro" id="IPR000727">
    <property type="entry name" value="T_SNARE_dom"/>
</dbReference>
<dbReference type="Gene3D" id="1.20.58.70">
    <property type="match status" value="1"/>
</dbReference>
<evidence type="ECO:0000259" key="7">
    <source>
        <dbReference type="PROSITE" id="PS50192"/>
    </source>
</evidence>
<dbReference type="Pfam" id="PF00804">
    <property type="entry name" value="Syntaxin"/>
    <property type="match status" value="1"/>
</dbReference>
<evidence type="ECO:0000256" key="3">
    <source>
        <dbReference type="ARBA" id="ARBA00022692"/>
    </source>
</evidence>
<dbReference type="GO" id="GO:0000149">
    <property type="term" value="F:SNARE binding"/>
    <property type="evidence" value="ECO:0007669"/>
    <property type="project" value="TreeGrafter"/>
</dbReference>
<comment type="subcellular location">
    <subcellularLocation>
        <location evidence="1">Membrane</location>
        <topology evidence="1">Single-pass type IV membrane protein</topology>
    </subcellularLocation>
</comment>
<dbReference type="GO" id="GO:0005886">
    <property type="term" value="C:plasma membrane"/>
    <property type="evidence" value="ECO:0007669"/>
    <property type="project" value="TreeGrafter"/>
</dbReference>
<dbReference type="InterPro" id="IPR006011">
    <property type="entry name" value="Syntaxin_N"/>
</dbReference>
<dbReference type="Pfam" id="PF05739">
    <property type="entry name" value="SNARE"/>
    <property type="match status" value="1"/>
</dbReference>
<keyword evidence="5" id="KW-0472">Membrane</keyword>
<dbReference type="SMART" id="SM00503">
    <property type="entry name" value="SynN"/>
    <property type="match status" value="1"/>
</dbReference>
<dbReference type="InterPro" id="IPR045242">
    <property type="entry name" value="Syntaxin"/>
</dbReference>
<evidence type="ECO:0000256" key="6">
    <source>
        <dbReference type="SAM" id="Coils"/>
    </source>
</evidence>
<dbReference type="InterPro" id="IPR010989">
    <property type="entry name" value="SNARE"/>
</dbReference>
<evidence type="ECO:0000313" key="9">
    <source>
        <dbReference type="Proteomes" id="UP000269721"/>
    </source>
</evidence>
<feature type="non-terminal residue" evidence="8">
    <location>
        <position position="253"/>
    </location>
</feature>
<dbReference type="GO" id="GO:0006886">
    <property type="term" value="P:intracellular protein transport"/>
    <property type="evidence" value="ECO:0007669"/>
    <property type="project" value="TreeGrafter"/>
</dbReference>
<proteinExistence type="inferred from homology"/>
<sequence length="253" mass="28106">PATGGLDDFFSTIQESQQSLARIENNLGAIEQLQRRAVTASASAETERIQRQLTDLEDQTTSLMQTVRRELKAAAAETARTRGADAGIRRAQEQGVAKKLMAAAQRFQGLQSRHSDQQRARMAREMRIARPDATAAEIESAINSGETTGFAQSMMSSRTADQRRALGDMQNRHNELLRIEQSVEQLFNLFQEMQALLDAQQQTIDTIDSHVENTFENVQEGSKELSSAIVSAKSSRKTARWICLCVLVLLIIV</sequence>
<accession>A0A4P9W1N9</accession>
<dbReference type="PANTHER" id="PTHR19957">
    <property type="entry name" value="SYNTAXIN"/>
    <property type="match status" value="1"/>
</dbReference>
<keyword evidence="6" id="KW-0175">Coiled coil</keyword>
<dbReference type="GO" id="GO:0006887">
    <property type="term" value="P:exocytosis"/>
    <property type="evidence" value="ECO:0007669"/>
    <property type="project" value="TreeGrafter"/>
</dbReference>
<dbReference type="GO" id="GO:0005484">
    <property type="term" value="F:SNAP receptor activity"/>
    <property type="evidence" value="ECO:0007669"/>
    <property type="project" value="TreeGrafter"/>
</dbReference>
<evidence type="ECO:0000313" key="8">
    <source>
        <dbReference type="EMBL" id="RKO83986.1"/>
    </source>
</evidence>
<dbReference type="PROSITE" id="PS50192">
    <property type="entry name" value="T_SNARE"/>
    <property type="match status" value="1"/>
</dbReference>
<dbReference type="Gene3D" id="1.20.5.110">
    <property type="match status" value="1"/>
</dbReference>
<keyword evidence="4" id="KW-1133">Transmembrane helix</keyword>
<organism evidence="8 9">
    <name type="scientific">Blyttiomyces helicus</name>
    <dbReference type="NCBI Taxonomy" id="388810"/>
    <lineage>
        <taxon>Eukaryota</taxon>
        <taxon>Fungi</taxon>
        <taxon>Fungi incertae sedis</taxon>
        <taxon>Chytridiomycota</taxon>
        <taxon>Chytridiomycota incertae sedis</taxon>
        <taxon>Chytridiomycetes</taxon>
        <taxon>Chytridiomycetes incertae sedis</taxon>
        <taxon>Blyttiomyces</taxon>
    </lineage>
</organism>
<dbReference type="SMART" id="SM00397">
    <property type="entry name" value="t_SNARE"/>
    <property type="match status" value="1"/>
</dbReference>
<feature type="coiled-coil region" evidence="6">
    <location>
        <begin position="13"/>
        <end position="59"/>
    </location>
</feature>
<dbReference type="GO" id="GO:0031201">
    <property type="term" value="C:SNARE complex"/>
    <property type="evidence" value="ECO:0007669"/>
    <property type="project" value="TreeGrafter"/>
</dbReference>
<gene>
    <name evidence="8" type="ORF">BDK51DRAFT_7269</name>
</gene>
<dbReference type="CDD" id="cd15848">
    <property type="entry name" value="SNARE_syntaxin1-like"/>
    <property type="match status" value="1"/>
</dbReference>
<feature type="domain" description="T-SNARE coiled-coil homology" evidence="7">
    <location>
        <begin position="166"/>
        <end position="228"/>
    </location>
</feature>
<protein>
    <submittedName>
        <fullName evidence="8">t-SNARE</fullName>
    </submittedName>
</protein>
<evidence type="ECO:0000256" key="5">
    <source>
        <dbReference type="ARBA" id="ARBA00023136"/>
    </source>
</evidence>
<feature type="non-terminal residue" evidence="8">
    <location>
        <position position="1"/>
    </location>
</feature>
<evidence type="ECO:0000256" key="2">
    <source>
        <dbReference type="ARBA" id="ARBA00009063"/>
    </source>
</evidence>
<dbReference type="PANTHER" id="PTHR19957:SF307">
    <property type="entry name" value="PROTEIN SSO1-RELATED"/>
    <property type="match status" value="1"/>
</dbReference>
<dbReference type="GO" id="GO:0012505">
    <property type="term" value="C:endomembrane system"/>
    <property type="evidence" value="ECO:0007669"/>
    <property type="project" value="TreeGrafter"/>
</dbReference>
<evidence type="ECO:0000256" key="4">
    <source>
        <dbReference type="ARBA" id="ARBA00022989"/>
    </source>
</evidence>
<dbReference type="OrthoDB" id="10255013at2759"/>
<dbReference type="SUPFAM" id="SSF47661">
    <property type="entry name" value="t-snare proteins"/>
    <property type="match status" value="1"/>
</dbReference>
<reference evidence="9" key="1">
    <citation type="journal article" date="2018" name="Nat. Microbiol.">
        <title>Leveraging single-cell genomics to expand the fungal tree of life.</title>
        <authorList>
            <person name="Ahrendt S.R."/>
            <person name="Quandt C.A."/>
            <person name="Ciobanu D."/>
            <person name="Clum A."/>
            <person name="Salamov A."/>
            <person name="Andreopoulos B."/>
            <person name="Cheng J.F."/>
            <person name="Woyke T."/>
            <person name="Pelin A."/>
            <person name="Henrissat B."/>
            <person name="Reynolds N.K."/>
            <person name="Benny G.L."/>
            <person name="Smith M.E."/>
            <person name="James T.Y."/>
            <person name="Grigoriev I.V."/>
        </authorList>
    </citation>
    <scope>NUCLEOTIDE SEQUENCE [LARGE SCALE GENOMIC DNA]</scope>
</reference>
<evidence type="ECO:0000256" key="1">
    <source>
        <dbReference type="ARBA" id="ARBA00004211"/>
    </source>
</evidence>
<dbReference type="GO" id="GO:0006906">
    <property type="term" value="P:vesicle fusion"/>
    <property type="evidence" value="ECO:0007669"/>
    <property type="project" value="TreeGrafter"/>
</dbReference>